<comment type="similarity">
    <text evidence="1">Belongs to the peptidase S9A family.</text>
</comment>
<organism evidence="7 8">
    <name type="scientific">Sphaerisporangium aureirubrum</name>
    <dbReference type="NCBI Taxonomy" id="1544736"/>
    <lineage>
        <taxon>Bacteria</taxon>
        <taxon>Bacillati</taxon>
        <taxon>Actinomycetota</taxon>
        <taxon>Actinomycetes</taxon>
        <taxon>Streptosporangiales</taxon>
        <taxon>Streptosporangiaceae</taxon>
        <taxon>Sphaerisporangium</taxon>
    </lineage>
</organism>
<keyword evidence="3" id="KW-0378">Hydrolase</keyword>
<accession>A0ABW1NLN1</accession>
<dbReference type="PANTHER" id="PTHR11757:SF19">
    <property type="entry name" value="PROLYL ENDOPEPTIDASE-LIKE"/>
    <property type="match status" value="1"/>
</dbReference>
<evidence type="ECO:0000256" key="4">
    <source>
        <dbReference type="ARBA" id="ARBA00022825"/>
    </source>
</evidence>
<dbReference type="Pfam" id="PF00326">
    <property type="entry name" value="Peptidase_S9"/>
    <property type="match status" value="1"/>
</dbReference>
<dbReference type="SUPFAM" id="SSF50993">
    <property type="entry name" value="Peptidase/esterase 'gauge' domain"/>
    <property type="match status" value="1"/>
</dbReference>
<evidence type="ECO:0000256" key="1">
    <source>
        <dbReference type="ARBA" id="ARBA00005228"/>
    </source>
</evidence>
<feature type="domain" description="Peptidase S9A N-terminal" evidence="6">
    <location>
        <begin position="5"/>
        <end position="401"/>
    </location>
</feature>
<name>A0ABW1NLN1_9ACTN</name>
<keyword evidence="8" id="KW-1185">Reference proteome</keyword>
<evidence type="ECO:0000256" key="2">
    <source>
        <dbReference type="ARBA" id="ARBA00022670"/>
    </source>
</evidence>
<protein>
    <submittedName>
        <fullName evidence="7">S9 family peptidase</fullName>
    </submittedName>
</protein>
<dbReference type="Gene3D" id="3.40.50.1820">
    <property type="entry name" value="alpha/beta hydrolase"/>
    <property type="match status" value="1"/>
</dbReference>
<dbReference type="RefSeq" id="WP_380756776.1">
    <property type="nucleotide sequence ID" value="NZ_JBHSRF010000037.1"/>
</dbReference>
<keyword evidence="2" id="KW-0645">Protease</keyword>
<dbReference type="EMBL" id="JBHSRF010000037">
    <property type="protein sequence ID" value="MFC6084090.1"/>
    <property type="molecule type" value="Genomic_DNA"/>
</dbReference>
<feature type="domain" description="Peptidase S9 prolyl oligopeptidase catalytic" evidence="5">
    <location>
        <begin position="461"/>
        <end position="672"/>
    </location>
</feature>
<gene>
    <name evidence="7" type="ORF">ACFP1K_23215</name>
</gene>
<dbReference type="InterPro" id="IPR029058">
    <property type="entry name" value="AB_hydrolase_fold"/>
</dbReference>
<dbReference type="PRINTS" id="PR00862">
    <property type="entry name" value="PROLIGOPTASE"/>
</dbReference>
<keyword evidence="4" id="KW-0720">Serine protease</keyword>
<reference evidence="8" key="1">
    <citation type="journal article" date="2019" name="Int. J. Syst. Evol. Microbiol.">
        <title>The Global Catalogue of Microorganisms (GCM) 10K type strain sequencing project: providing services to taxonomists for standard genome sequencing and annotation.</title>
        <authorList>
            <consortium name="The Broad Institute Genomics Platform"/>
            <consortium name="The Broad Institute Genome Sequencing Center for Infectious Disease"/>
            <person name="Wu L."/>
            <person name="Ma J."/>
        </authorList>
    </citation>
    <scope>NUCLEOTIDE SEQUENCE [LARGE SCALE GENOMIC DNA]</scope>
    <source>
        <strain evidence="8">JCM 30346</strain>
    </source>
</reference>
<sequence>MTAPPVAPRVPHVHSLHGVERADDYHWMRDAEAVRGHLVAERRHYEARMAHTAHLRQELVSEMAGRTPEAERSVSWRRGAFVYYTSTESGREYGVICRNKNDKSAATTISVLDLDALAAATGYVELGVSEVSPCDRYLAYSVDTTGDEVYELRFRDLATGEDLPARIPGTYYTGAWSADSGTFYYTVVDPVYRPYEVRAHILATGEDVAVLREDDRRFELTVRAARSGLITVTSASRDTTEVWLVDGTAAHSVAGRRPGREYRADHDATHGRLVVVTNDTHPEFRVVTASLTPPDGGEAPVVGEWTPFGEPRPGERVHAADCFSRHVVLTLRRDGEPLLRVVPLDGGRPYEVGPGTPAGRIAQVRNEVYDTATIIVETGSYTEPTRWSALDLDTGERLPLKTAEVPGHDPARHVSELHWVPARDGTLIPVTVARRADVPLDGTAPCLLHGYGAYEATDDQTFDTALSVLLDRGVVFAEAHIRGGGQMGRDWWFQGRYAGKLTTFHDYIDVAGWLKAGRVSGVATRGRSAGGLLQAAVYTMRPDLWSAVVAEVPFVDVVTTMLDDSIPLTVNEWEEWGDPRRRDDFDWLLSYSPYDNMPPGDRPPLLVTGAVHDPRVLVHEPAKWVARLRATADTDVLFRVEVDEGAHSGPTGRYARHAYEAEILAFVLTALNP</sequence>
<evidence type="ECO:0000259" key="5">
    <source>
        <dbReference type="Pfam" id="PF00326"/>
    </source>
</evidence>
<evidence type="ECO:0000256" key="3">
    <source>
        <dbReference type="ARBA" id="ARBA00022801"/>
    </source>
</evidence>
<evidence type="ECO:0000313" key="8">
    <source>
        <dbReference type="Proteomes" id="UP001596137"/>
    </source>
</evidence>
<dbReference type="InterPro" id="IPR001375">
    <property type="entry name" value="Peptidase_S9_cat"/>
</dbReference>
<dbReference type="Pfam" id="PF02897">
    <property type="entry name" value="Peptidase_S9_N"/>
    <property type="match status" value="1"/>
</dbReference>
<evidence type="ECO:0000259" key="6">
    <source>
        <dbReference type="Pfam" id="PF02897"/>
    </source>
</evidence>
<dbReference type="Gene3D" id="2.130.10.120">
    <property type="entry name" value="Prolyl oligopeptidase, N-terminal domain"/>
    <property type="match status" value="1"/>
</dbReference>
<dbReference type="InterPro" id="IPR051543">
    <property type="entry name" value="Serine_Peptidase_S9A"/>
</dbReference>
<proteinExistence type="inferred from homology"/>
<comment type="caution">
    <text evidence="7">The sequence shown here is derived from an EMBL/GenBank/DDBJ whole genome shotgun (WGS) entry which is preliminary data.</text>
</comment>
<dbReference type="PANTHER" id="PTHR11757">
    <property type="entry name" value="PROTEASE FAMILY S9A OLIGOPEPTIDASE"/>
    <property type="match status" value="1"/>
</dbReference>
<dbReference type="Proteomes" id="UP001596137">
    <property type="component" value="Unassembled WGS sequence"/>
</dbReference>
<dbReference type="SUPFAM" id="SSF53474">
    <property type="entry name" value="alpha/beta-Hydrolases"/>
    <property type="match status" value="1"/>
</dbReference>
<dbReference type="InterPro" id="IPR002470">
    <property type="entry name" value="Peptidase_S9A"/>
</dbReference>
<dbReference type="InterPro" id="IPR023302">
    <property type="entry name" value="Pept_S9A_N"/>
</dbReference>
<evidence type="ECO:0000313" key="7">
    <source>
        <dbReference type="EMBL" id="MFC6084090.1"/>
    </source>
</evidence>